<name>A0A2Y9C2L4_9MICO</name>
<keyword evidence="9" id="KW-1185">Reference proteome</keyword>
<dbReference type="CDD" id="cd18760">
    <property type="entry name" value="PIN_MtVapC3-like"/>
    <property type="match status" value="1"/>
</dbReference>
<keyword evidence="5 6" id="KW-0460">Magnesium</keyword>
<dbReference type="OrthoDB" id="9811788at2"/>
<evidence type="ECO:0000256" key="1">
    <source>
        <dbReference type="ARBA" id="ARBA00022649"/>
    </source>
</evidence>
<dbReference type="GO" id="GO:0016787">
    <property type="term" value="F:hydrolase activity"/>
    <property type="evidence" value="ECO:0007669"/>
    <property type="project" value="UniProtKB-KW"/>
</dbReference>
<keyword evidence="4 6" id="KW-0378">Hydrolase</keyword>
<evidence type="ECO:0000259" key="7">
    <source>
        <dbReference type="Pfam" id="PF01850"/>
    </source>
</evidence>
<feature type="binding site" evidence="6">
    <location>
        <position position="96"/>
    </location>
    <ligand>
        <name>Mg(2+)</name>
        <dbReference type="ChEBI" id="CHEBI:18420"/>
    </ligand>
</feature>
<dbReference type="EC" id="3.1.-.-" evidence="6"/>
<evidence type="ECO:0000313" key="9">
    <source>
        <dbReference type="Proteomes" id="UP000250028"/>
    </source>
</evidence>
<dbReference type="GO" id="GO:0090729">
    <property type="term" value="F:toxin activity"/>
    <property type="evidence" value="ECO:0007669"/>
    <property type="project" value="UniProtKB-KW"/>
</dbReference>
<gene>
    <name evidence="6" type="primary">vapC</name>
    <name evidence="8" type="ORF">SAMN04489750_3674</name>
</gene>
<sequence>MIVVDSSVWVDYFNGRSTAESDRLDALLGTEPLALGDLILAEVLQGFRDERHARQAELELRRLTIFEMLGAHQAVDAAQRYRQLRRRGFTIRKTADVIIASFCISQGHHLLASDRDFDPFSGELGLLRA</sequence>
<dbReference type="InterPro" id="IPR002716">
    <property type="entry name" value="PIN_dom"/>
</dbReference>
<dbReference type="PANTHER" id="PTHR42740">
    <property type="entry name" value="RIBONUCLEASE VAPC3"/>
    <property type="match status" value="1"/>
</dbReference>
<evidence type="ECO:0000256" key="5">
    <source>
        <dbReference type="ARBA" id="ARBA00022842"/>
    </source>
</evidence>
<dbReference type="Pfam" id="PF01850">
    <property type="entry name" value="PIN"/>
    <property type="match status" value="1"/>
</dbReference>
<dbReference type="InterPro" id="IPR029060">
    <property type="entry name" value="PIN-like_dom_sf"/>
</dbReference>
<keyword evidence="2 6" id="KW-0540">Nuclease</keyword>
<feature type="binding site" evidence="6">
    <location>
        <position position="5"/>
    </location>
    <ligand>
        <name>Mg(2+)</name>
        <dbReference type="ChEBI" id="CHEBI:18420"/>
    </ligand>
</feature>
<comment type="cofactor">
    <cofactor evidence="6">
        <name>Mg(2+)</name>
        <dbReference type="ChEBI" id="CHEBI:18420"/>
    </cofactor>
</comment>
<dbReference type="GO" id="GO:0000287">
    <property type="term" value="F:magnesium ion binding"/>
    <property type="evidence" value="ECO:0007669"/>
    <property type="project" value="UniProtKB-UniRule"/>
</dbReference>
<dbReference type="AlphaFoldDB" id="A0A2Y9C2L4"/>
<dbReference type="PANTHER" id="PTHR42740:SF1">
    <property type="entry name" value="RIBONUCLEASE VAPC3"/>
    <property type="match status" value="1"/>
</dbReference>
<organism evidence="8 9">
    <name type="scientific">Branchiibius hedensis</name>
    <dbReference type="NCBI Taxonomy" id="672460"/>
    <lineage>
        <taxon>Bacteria</taxon>
        <taxon>Bacillati</taxon>
        <taxon>Actinomycetota</taxon>
        <taxon>Actinomycetes</taxon>
        <taxon>Micrococcales</taxon>
        <taxon>Dermacoccaceae</taxon>
        <taxon>Branchiibius</taxon>
    </lineage>
</organism>
<dbReference type="InterPro" id="IPR051749">
    <property type="entry name" value="PINc/VapC_TA_RNase"/>
</dbReference>
<feature type="domain" description="PIN" evidence="7">
    <location>
        <begin position="2"/>
        <end position="118"/>
    </location>
</feature>
<accession>A0A2Y9C2L4</accession>
<keyword evidence="1 6" id="KW-1277">Toxin-antitoxin system</keyword>
<keyword evidence="6" id="KW-0800">Toxin</keyword>
<reference evidence="9" key="1">
    <citation type="submission" date="2016-10" db="EMBL/GenBank/DDBJ databases">
        <authorList>
            <person name="Varghese N."/>
            <person name="Submissions S."/>
        </authorList>
    </citation>
    <scope>NUCLEOTIDE SEQUENCE [LARGE SCALE GENOMIC DNA]</scope>
    <source>
        <strain evidence="9">DSM 22951</strain>
    </source>
</reference>
<evidence type="ECO:0000256" key="4">
    <source>
        <dbReference type="ARBA" id="ARBA00022801"/>
    </source>
</evidence>
<comment type="function">
    <text evidence="6">Toxic component of a toxin-antitoxin (TA) system. An RNase.</text>
</comment>
<keyword evidence="3 6" id="KW-0479">Metal-binding</keyword>
<dbReference type="GO" id="GO:0004540">
    <property type="term" value="F:RNA nuclease activity"/>
    <property type="evidence" value="ECO:0007669"/>
    <property type="project" value="InterPro"/>
</dbReference>
<dbReference type="InterPro" id="IPR022907">
    <property type="entry name" value="VapC_family"/>
</dbReference>
<evidence type="ECO:0000313" key="8">
    <source>
        <dbReference type="EMBL" id="SSA36283.1"/>
    </source>
</evidence>
<evidence type="ECO:0000256" key="6">
    <source>
        <dbReference type="HAMAP-Rule" id="MF_00265"/>
    </source>
</evidence>
<dbReference type="HAMAP" id="MF_00265">
    <property type="entry name" value="VapC_Nob1"/>
    <property type="match status" value="1"/>
</dbReference>
<dbReference type="SUPFAM" id="SSF88723">
    <property type="entry name" value="PIN domain-like"/>
    <property type="match status" value="1"/>
</dbReference>
<evidence type="ECO:0000256" key="2">
    <source>
        <dbReference type="ARBA" id="ARBA00022722"/>
    </source>
</evidence>
<dbReference type="Proteomes" id="UP000250028">
    <property type="component" value="Unassembled WGS sequence"/>
</dbReference>
<evidence type="ECO:0000256" key="3">
    <source>
        <dbReference type="ARBA" id="ARBA00022723"/>
    </source>
</evidence>
<dbReference type="EMBL" id="UESZ01000001">
    <property type="protein sequence ID" value="SSA36283.1"/>
    <property type="molecule type" value="Genomic_DNA"/>
</dbReference>
<dbReference type="Gene3D" id="3.40.50.1010">
    <property type="entry name" value="5'-nuclease"/>
    <property type="match status" value="1"/>
</dbReference>
<protein>
    <recommendedName>
        <fullName evidence="6">Ribonuclease VapC</fullName>
        <shortName evidence="6">RNase VapC</shortName>
        <ecNumber evidence="6">3.1.-.-</ecNumber>
    </recommendedName>
    <alternativeName>
        <fullName evidence="6">Toxin VapC</fullName>
    </alternativeName>
</protein>
<proteinExistence type="inferred from homology"/>
<comment type="similarity">
    <text evidence="6">Belongs to the PINc/VapC protein family.</text>
</comment>